<accession>A0A2I2L005</accession>
<feature type="region of interest" description="Disordered" evidence="1">
    <location>
        <begin position="1"/>
        <end position="20"/>
    </location>
</feature>
<reference evidence="2 3" key="1">
    <citation type="submission" date="2017-06" db="EMBL/GenBank/DDBJ databases">
        <authorList>
            <person name="Kim H.J."/>
            <person name="Triplett B.A."/>
        </authorList>
    </citation>
    <scope>NUCLEOTIDE SEQUENCE [LARGE SCALE GENOMIC DNA]</scope>
    <source>
        <strain evidence="2">FRACA_ARgP5</strain>
    </source>
</reference>
<proteinExistence type="predicted"/>
<sequence>MATGPLPDEPAGARQPWFGGRPTFATNESYLWEGVGLVRRARPWDDSGKPYGGGSMRRRGRRSSSTEVPRGRNVPDSS</sequence>
<dbReference type="EMBL" id="FZMO01000531">
    <property type="protein sequence ID" value="SNQ51246.1"/>
    <property type="molecule type" value="Genomic_DNA"/>
</dbReference>
<protein>
    <submittedName>
        <fullName evidence="2">Uncharacterized protein</fullName>
    </submittedName>
</protein>
<dbReference type="Proteomes" id="UP000234331">
    <property type="component" value="Unassembled WGS sequence"/>
</dbReference>
<evidence type="ECO:0000313" key="3">
    <source>
        <dbReference type="Proteomes" id="UP000234331"/>
    </source>
</evidence>
<gene>
    <name evidence="2" type="ORF">FRACA_650009</name>
</gene>
<evidence type="ECO:0000313" key="2">
    <source>
        <dbReference type="EMBL" id="SNQ51246.1"/>
    </source>
</evidence>
<name>A0A2I2L005_9ACTN</name>
<feature type="region of interest" description="Disordered" evidence="1">
    <location>
        <begin position="42"/>
        <end position="78"/>
    </location>
</feature>
<keyword evidence="3" id="KW-1185">Reference proteome</keyword>
<dbReference type="AlphaFoldDB" id="A0A2I2L005"/>
<organism evidence="2 3">
    <name type="scientific">Frankia canadensis</name>
    <dbReference type="NCBI Taxonomy" id="1836972"/>
    <lineage>
        <taxon>Bacteria</taxon>
        <taxon>Bacillati</taxon>
        <taxon>Actinomycetota</taxon>
        <taxon>Actinomycetes</taxon>
        <taxon>Frankiales</taxon>
        <taxon>Frankiaceae</taxon>
        <taxon>Frankia</taxon>
    </lineage>
</organism>
<evidence type="ECO:0000256" key="1">
    <source>
        <dbReference type="SAM" id="MobiDB-lite"/>
    </source>
</evidence>